<dbReference type="Pfam" id="PF06701">
    <property type="entry name" value="MIB_HERC2"/>
    <property type="match status" value="1"/>
</dbReference>
<dbReference type="GO" id="GO:0009966">
    <property type="term" value="P:regulation of signal transduction"/>
    <property type="evidence" value="ECO:0007669"/>
    <property type="project" value="UniProtKB-ARBA"/>
</dbReference>
<dbReference type="PROSITE" id="PS50255">
    <property type="entry name" value="CYTOCHROME_B5_2"/>
    <property type="match status" value="1"/>
</dbReference>
<feature type="repeat" description="RCC1" evidence="18">
    <location>
        <begin position="4222"/>
        <end position="4273"/>
    </location>
</feature>
<dbReference type="InterPro" id="IPR015940">
    <property type="entry name" value="UBA"/>
</dbReference>
<feature type="repeat" description="RCC1" evidence="18">
    <location>
        <begin position="4010"/>
        <end position="4061"/>
    </location>
</feature>
<dbReference type="Proteomes" id="UP000014500">
    <property type="component" value="Unassembled WGS sequence"/>
</dbReference>
<feature type="active site" description="Glycyl thioester intermediate" evidence="16">
    <location>
        <position position="4824"/>
    </location>
</feature>
<accession>T1IYS2</accession>
<feature type="repeat" description="RCC1" evidence="18">
    <location>
        <begin position="639"/>
        <end position="691"/>
    </location>
</feature>
<evidence type="ECO:0000259" key="24">
    <source>
        <dbReference type="PROSITE" id="PS51284"/>
    </source>
</evidence>
<feature type="repeat" description="RCC1" evidence="18">
    <location>
        <begin position="4326"/>
        <end position="4377"/>
    </location>
</feature>
<comment type="subcellular location">
    <subcellularLocation>
        <location evidence="2">Cytoplasm</location>
        <location evidence="2">Cytoskeleton</location>
        <location evidence="2">Microtubule organizing center</location>
        <location evidence="2">Centrosome</location>
        <location evidence="2">Centriole</location>
    </subcellularLocation>
</comment>
<dbReference type="PROSITE" id="PS50012">
    <property type="entry name" value="RCC1_3"/>
    <property type="match status" value="19"/>
</dbReference>
<proteinExistence type="predicted"/>
<dbReference type="CDD" id="cd00078">
    <property type="entry name" value="HECTc"/>
    <property type="match status" value="1"/>
</dbReference>
<evidence type="ECO:0000256" key="18">
    <source>
        <dbReference type="PROSITE-ProRule" id="PRU00235"/>
    </source>
</evidence>
<dbReference type="Gene3D" id="3.30.2160.10">
    <property type="entry name" value="Hect, E3 ligase catalytic domain"/>
    <property type="match status" value="1"/>
</dbReference>
<dbReference type="FunFam" id="2.130.10.30:FF:000006">
    <property type="entry name" value="E3 ubiquitin-protein ligase HERC2 isoform X1"/>
    <property type="match status" value="1"/>
</dbReference>
<feature type="compositionally biased region" description="Polar residues" evidence="19">
    <location>
        <begin position="3461"/>
        <end position="3471"/>
    </location>
</feature>
<dbReference type="InterPro" id="IPR009060">
    <property type="entry name" value="UBA-like_sf"/>
</dbReference>
<dbReference type="PROSITE" id="PS50030">
    <property type="entry name" value="UBA"/>
    <property type="match status" value="1"/>
</dbReference>
<keyword evidence="8" id="KW-0479">Metal-binding</keyword>
<feature type="domain" description="ZZ-type" evidence="21">
    <location>
        <begin position="2723"/>
        <end position="2774"/>
    </location>
</feature>
<dbReference type="FunFam" id="2.30.30.40:FF:000074">
    <property type="entry name" value="E3 ubiquitin-protein ligase HERC2 isoform X1"/>
    <property type="match status" value="1"/>
</dbReference>
<feature type="compositionally biased region" description="Polar residues" evidence="19">
    <location>
        <begin position="2436"/>
        <end position="2456"/>
    </location>
</feature>
<evidence type="ECO:0000256" key="11">
    <source>
        <dbReference type="ARBA" id="ARBA00022786"/>
    </source>
</evidence>
<dbReference type="InterPro" id="IPR043145">
    <property type="entry name" value="Znf_ZZ_sf"/>
</dbReference>
<comment type="catalytic activity">
    <reaction evidence="1">
        <text>S-ubiquitinyl-[E2 ubiquitin-conjugating enzyme]-L-cysteine + [acceptor protein]-L-lysine = [E2 ubiquitin-conjugating enzyme]-L-cysteine + N(6)-ubiquitinyl-[acceptor protein]-L-lysine.</text>
        <dbReference type="EC" id="2.3.2.26"/>
    </reaction>
</comment>
<dbReference type="Gene3D" id="3.10.120.10">
    <property type="entry name" value="Cytochrome b5-like heme/steroid binding domain"/>
    <property type="match status" value="1"/>
</dbReference>
<dbReference type="GO" id="GO:0008270">
    <property type="term" value="F:zinc ion binding"/>
    <property type="evidence" value="ECO:0007669"/>
    <property type="project" value="UniProtKB-KW"/>
</dbReference>
<feature type="repeat" description="RCC1" evidence="18">
    <location>
        <begin position="4062"/>
        <end position="4115"/>
    </location>
</feature>
<evidence type="ECO:0000256" key="9">
    <source>
        <dbReference type="ARBA" id="ARBA00022737"/>
    </source>
</evidence>
<reference evidence="27" key="1">
    <citation type="submission" date="2011-05" db="EMBL/GenBank/DDBJ databases">
        <authorList>
            <person name="Richards S.R."/>
            <person name="Qu J."/>
            <person name="Jiang H."/>
            <person name="Jhangiani S.N."/>
            <person name="Agravi P."/>
            <person name="Goodspeed R."/>
            <person name="Gross S."/>
            <person name="Mandapat C."/>
            <person name="Jackson L."/>
            <person name="Mathew T."/>
            <person name="Pu L."/>
            <person name="Thornton R."/>
            <person name="Saada N."/>
            <person name="Wilczek-Boney K.B."/>
            <person name="Lee S."/>
            <person name="Kovar C."/>
            <person name="Wu Y."/>
            <person name="Scherer S.E."/>
            <person name="Worley K.C."/>
            <person name="Muzny D.M."/>
            <person name="Gibbs R."/>
        </authorList>
    </citation>
    <scope>NUCLEOTIDE SEQUENCE</scope>
    <source>
        <strain evidence="27">Brora</strain>
    </source>
</reference>
<dbReference type="InterPro" id="IPR037976">
    <property type="entry name" value="HERC2_APC10"/>
</dbReference>
<evidence type="ECO:0000256" key="1">
    <source>
        <dbReference type="ARBA" id="ARBA00000885"/>
    </source>
</evidence>
<feature type="region of interest" description="Disordered" evidence="19">
    <location>
        <begin position="1346"/>
        <end position="1377"/>
    </location>
</feature>
<dbReference type="PROSITE" id="PS50237">
    <property type="entry name" value="HECT"/>
    <property type="match status" value="1"/>
</dbReference>
<dbReference type="PRINTS" id="PR00633">
    <property type="entry name" value="RCCNDNSATION"/>
</dbReference>
<comment type="pathway">
    <text evidence="3">Protein modification; protein ubiquitination.</text>
</comment>
<feature type="repeat" description="RCC1" evidence="18">
    <location>
        <begin position="3133"/>
        <end position="3184"/>
    </location>
</feature>
<dbReference type="SUPFAM" id="SSF55856">
    <property type="entry name" value="Cytochrome b5-like heme/steroid binding domain"/>
    <property type="match status" value="1"/>
</dbReference>
<feature type="domain" description="HECT" evidence="22">
    <location>
        <begin position="4529"/>
        <end position="4861"/>
    </location>
</feature>
<dbReference type="Pfam" id="PF11515">
    <property type="entry name" value="Cul7"/>
    <property type="match status" value="1"/>
</dbReference>
<dbReference type="PROSITE" id="PS51284">
    <property type="entry name" value="DOC"/>
    <property type="match status" value="1"/>
</dbReference>
<evidence type="ECO:0000256" key="2">
    <source>
        <dbReference type="ARBA" id="ARBA00004114"/>
    </source>
</evidence>
<dbReference type="PANTHER" id="PTHR22872:SF2">
    <property type="entry name" value="INHIBITOR OF BRUTON TYROSINE KINASE"/>
    <property type="match status" value="1"/>
</dbReference>
<dbReference type="InterPro" id="IPR035983">
    <property type="entry name" value="Hect_E3_ubiquitin_ligase"/>
</dbReference>
<reference evidence="26" key="2">
    <citation type="submission" date="2015-02" db="UniProtKB">
        <authorList>
            <consortium name="EnsemblMetazoa"/>
        </authorList>
    </citation>
    <scope>IDENTIFICATION</scope>
</reference>
<dbReference type="Gene3D" id="2.30.30.30">
    <property type="match status" value="1"/>
</dbReference>
<evidence type="ECO:0000256" key="3">
    <source>
        <dbReference type="ARBA" id="ARBA00004906"/>
    </source>
</evidence>
<dbReference type="PROSITE" id="PS50135">
    <property type="entry name" value="ZF_ZZ_2"/>
    <property type="match status" value="1"/>
</dbReference>
<dbReference type="InterPro" id="IPR009091">
    <property type="entry name" value="RCC1/BLIP-II"/>
</dbReference>
<dbReference type="OMA" id="WRNHGST"/>
<dbReference type="InterPro" id="IPR000569">
    <property type="entry name" value="HECT_dom"/>
</dbReference>
<dbReference type="Gene3D" id="3.30.2410.10">
    <property type="entry name" value="Hect, E3 ligase catalytic domain"/>
    <property type="match status" value="1"/>
</dbReference>
<dbReference type="Gene3D" id="1.10.8.10">
    <property type="entry name" value="DNA helicase RuvA subunit, C-terminal domain"/>
    <property type="match status" value="1"/>
</dbReference>
<feature type="repeat" description="RCC1" evidence="18">
    <location>
        <begin position="4116"/>
        <end position="4167"/>
    </location>
</feature>
<dbReference type="Gene3D" id="2.130.10.30">
    <property type="entry name" value="Regulator of chromosome condensation 1/beta-lactamase-inhibitor protein II"/>
    <property type="match status" value="3"/>
</dbReference>
<keyword evidence="6" id="KW-0597">Phosphoprotein</keyword>
<feature type="region of interest" description="Disordered" evidence="19">
    <location>
        <begin position="2432"/>
        <end position="2479"/>
    </location>
</feature>
<keyword evidence="5" id="KW-0963">Cytoplasm</keyword>
<dbReference type="EC" id="2.3.2.26" evidence="4"/>
<dbReference type="InterPro" id="IPR000433">
    <property type="entry name" value="Znf_ZZ"/>
</dbReference>
<feature type="repeat" description="RCC1" evidence="18">
    <location>
        <begin position="3187"/>
        <end position="3238"/>
    </location>
</feature>
<evidence type="ECO:0000256" key="14">
    <source>
        <dbReference type="ARBA" id="ARBA00080834"/>
    </source>
</evidence>
<protein>
    <recommendedName>
        <fullName evidence="4">HECT-type E3 ubiquitin transferase</fullName>
        <ecNumber evidence="4">2.3.2.26</ecNumber>
    </recommendedName>
    <alternativeName>
        <fullName evidence="14">HECT domain and RCC1-like domain-containing protein 2</fullName>
    </alternativeName>
    <alternativeName>
        <fullName evidence="15">HECT-type E3 ubiquitin transferase HERC2</fullName>
    </alternativeName>
</protein>
<evidence type="ECO:0000256" key="5">
    <source>
        <dbReference type="ARBA" id="ARBA00022490"/>
    </source>
</evidence>
<feature type="region of interest" description="Disordered" evidence="19">
    <location>
        <begin position="4869"/>
        <end position="4889"/>
    </location>
</feature>
<feature type="repeat" description="RCC1" evidence="18">
    <location>
        <begin position="3239"/>
        <end position="3290"/>
    </location>
</feature>
<dbReference type="PROSITE" id="PS51416">
    <property type="entry name" value="MIB_HERC2"/>
    <property type="match status" value="1"/>
</dbReference>
<evidence type="ECO:0000259" key="23">
    <source>
        <dbReference type="PROSITE" id="PS50255"/>
    </source>
</evidence>
<dbReference type="SUPFAM" id="SSF63748">
    <property type="entry name" value="Tudor/PWWP/MBT"/>
    <property type="match status" value="1"/>
</dbReference>
<dbReference type="InterPro" id="IPR051625">
    <property type="entry name" value="Signaling_Regulatory_Domain"/>
</dbReference>
<dbReference type="SUPFAM" id="SSF57850">
    <property type="entry name" value="RING/U-box"/>
    <property type="match status" value="1"/>
</dbReference>
<feature type="compositionally biased region" description="Low complexity" evidence="19">
    <location>
        <begin position="2457"/>
        <end position="2466"/>
    </location>
</feature>
<keyword evidence="13" id="KW-0206">Cytoskeleton</keyword>
<feature type="repeat" description="RCC1" evidence="18">
    <location>
        <begin position="3081"/>
        <end position="3132"/>
    </location>
</feature>
<dbReference type="Gene3D" id="3.90.1750.10">
    <property type="entry name" value="Hect, E3 ligase catalytic domains"/>
    <property type="match status" value="1"/>
</dbReference>
<feature type="repeat" description="RCC1" evidence="18">
    <location>
        <begin position="4168"/>
        <end position="4219"/>
    </location>
</feature>
<feature type="repeat" description="RCC1" evidence="18">
    <location>
        <begin position="585"/>
        <end position="636"/>
    </location>
</feature>
<dbReference type="FunFam" id="3.30.2410.10:FF:000006">
    <property type="entry name" value="probable E3 ubiquitin-protein ligase HERC1 isoform X2"/>
    <property type="match status" value="1"/>
</dbReference>
<keyword evidence="11 16" id="KW-0833">Ubl conjugation pathway</keyword>
<feature type="repeat" description="RCC1" evidence="18">
    <location>
        <begin position="533"/>
        <end position="584"/>
    </location>
</feature>
<dbReference type="SMART" id="SM01117">
    <property type="entry name" value="Cyt-b5"/>
    <property type="match status" value="1"/>
</dbReference>
<keyword evidence="27" id="KW-1185">Reference proteome</keyword>
<organism evidence="26 27">
    <name type="scientific">Strigamia maritima</name>
    <name type="common">European centipede</name>
    <name type="synonym">Geophilus maritimus</name>
    <dbReference type="NCBI Taxonomy" id="126957"/>
    <lineage>
        <taxon>Eukaryota</taxon>
        <taxon>Metazoa</taxon>
        <taxon>Ecdysozoa</taxon>
        <taxon>Arthropoda</taxon>
        <taxon>Myriapoda</taxon>
        <taxon>Chilopoda</taxon>
        <taxon>Pleurostigmophora</taxon>
        <taxon>Geophilomorpha</taxon>
        <taxon>Linotaeniidae</taxon>
        <taxon>Strigamia</taxon>
    </lineage>
</organism>
<dbReference type="SUPFAM" id="SSF159034">
    <property type="entry name" value="Mib/herc2 domain-like"/>
    <property type="match status" value="1"/>
</dbReference>
<dbReference type="GO" id="GO:0061630">
    <property type="term" value="F:ubiquitin protein ligase activity"/>
    <property type="evidence" value="ECO:0007669"/>
    <property type="project" value="UniProtKB-EC"/>
</dbReference>
<dbReference type="EnsemblMetazoa" id="SMAR006389-RA">
    <property type="protein sequence ID" value="SMAR006389-PA"/>
    <property type="gene ID" value="SMAR006389"/>
</dbReference>
<dbReference type="FunFam" id="3.30.2160.10:FF:000010">
    <property type="entry name" value="E3 ubiquitin-protein ligase HERC2 isoform X2"/>
    <property type="match status" value="1"/>
</dbReference>
<dbReference type="GO" id="GO:0016567">
    <property type="term" value="P:protein ubiquitination"/>
    <property type="evidence" value="ECO:0007669"/>
    <property type="project" value="UniProtKB-UniPathway"/>
</dbReference>
<dbReference type="GO" id="GO:0005814">
    <property type="term" value="C:centriole"/>
    <property type="evidence" value="ECO:0007669"/>
    <property type="project" value="UniProtKB-SubCell"/>
</dbReference>
<evidence type="ECO:0000259" key="20">
    <source>
        <dbReference type="PROSITE" id="PS50030"/>
    </source>
</evidence>
<keyword evidence="9" id="KW-0677">Repeat</keyword>
<dbReference type="FunFam" id="2.130.10.30:FF:000003">
    <property type="entry name" value="E3 ubiquitin-protein ligase HERC2 isoform X1"/>
    <property type="match status" value="1"/>
</dbReference>
<dbReference type="InterPro" id="IPR036400">
    <property type="entry name" value="Cyt_B5-like_heme/steroid_sf"/>
</dbReference>
<feature type="repeat" description="RCC1" evidence="18">
    <location>
        <begin position="744"/>
        <end position="795"/>
    </location>
</feature>
<evidence type="ECO:0000259" key="22">
    <source>
        <dbReference type="PROSITE" id="PS50237"/>
    </source>
</evidence>
<dbReference type="SUPFAM" id="SSF50985">
    <property type="entry name" value="RCC1/BLIP-II"/>
    <property type="match status" value="3"/>
</dbReference>
<dbReference type="SUPFAM" id="SSF46934">
    <property type="entry name" value="UBA-like"/>
    <property type="match status" value="1"/>
</dbReference>
<evidence type="ECO:0000259" key="25">
    <source>
        <dbReference type="PROSITE" id="PS51416"/>
    </source>
</evidence>
<feature type="repeat" description="RCC1" evidence="18">
    <location>
        <begin position="3027"/>
        <end position="3080"/>
    </location>
</feature>
<keyword evidence="12" id="KW-0862">Zinc</keyword>
<feature type="domain" description="DOC" evidence="24">
    <location>
        <begin position="2779"/>
        <end position="2956"/>
    </location>
</feature>
<dbReference type="STRING" id="126957.T1IYS2"/>
<feature type="repeat" description="RCC1" evidence="18">
    <location>
        <begin position="2975"/>
        <end position="3026"/>
    </location>
</feature>
<evidence type="ECO:0000256" key="15">
    <source>
        <dbReference type="ARBA" id="ARBA00081609"/>
    </source>
</evidence>
<name>T1IYS2_STRMM</name>
<evidence type="ECO:0000256" key="6">
    <source>
        <dbReference type="ARBA" id="ARBA00022553"/>
    </source>
</evidence>
<feature type="compositionally biased region" description="Acidic residues" evidence="19">
    <location>
        <begin position="4879"/>
        <end position="4889"/>
    </location>
</feature>
<dbReference type="EMBL" id="AFFK01020336">
    <property type="status" value="NOT_ANNOTATED_CDS"/>
    <property type="molecule type" value="Genomic_DNA"/>
</dbReference>
<dbReference type="Gene3D" id="2.60.120.260">
    <property type="entry name" value="Galactose-binding domain-like"/>
    <property type="match status" value="1"/>
</dbReference>
<dbReference type="Pfam" id="PF00569">
    <property type="entry name" value="ZZ"/>
    <property type="match status" value="1"/>
</dbReference>
<dbReference type="PROSITE" id="PS00626">
    <property type="entry name" value="RCC1_2"/>
    <property type="match status" value="2"/>
</dbReference>
<evidence type="ECO:0000313" key="27">
    <source>
        <dbReference type="Proteomes" id="UP000014500"/>
    </source>
</evidence>
<dbReference type="InterPro" id="IPR037252">
    <property type="entry name" value="Mib_Herc2_sf"/>
</dbReference>
<keyword evidence="7" id="KW-0808">Transferase</keyword>
<dbReference type="HOGENOM" id="CLU_000101_0_0_1"/>
<evidence type="ECO:0000256" key="16">
    <source>
        <dbReference type="PROSITE-ProRule" id="PRU00104"/>
    </source>
</evidence>
<evidence type="ECO:0000313" key="26">
    <source>
        <dbReference type="EnsemblMetazoa" id="SMAR006389-PA"/>
    </source>
</evidence>
<dbReference type="Pfam" id="PF25390">
    <property type="entry name" value="WD40_RLD"/>
    <property type="match status" value="3"/>
</dbReference>
<dbReference type="SMART" id="SM00291">
    <property type="entry name" value="ZnF_ZZ"/>
    <property type="match status" value="1"/>
</dbReference>
<dbReference type="InterPro" id="IPR058923">
    <property type="entry name" value="RCC1-like_dom"/>
</dbReference>
<feature type="repeat" description="RCC1" evidence="18">
    <location>
        <begin position="4274"/>
        <end position="4325"/>
    </location>
</feature>
<sequence length="4900" mass="539527">MFVLRPQLRLDSKWLKTDVQLAFQRDGLSNLWNELVKDGELTMGIPDAITNCSGVLAKKGETGKFYCGMRVLTCVCCDGCCGPNNGCNCLSCQKLDKEERDRLEEETKRPQHSKAQIEGWTWGQKPSVEQLKNCLQSIIYEQKQLCIEANSTALSSTRLFQRLTVIQRCFVALTHSTPSETKSTVKHVMASSITSKENRNLKNTEKATFGLARVGSHAALSFAFAFLKRAWRSGEDSDLCRELLQESLDALRTLPEASLFDESSVSNIWLQVVERSSKFLRSVVLGDVTLEGSFTRSTCQIPVADQHIALSLLMELAVQRGSLSQVISAVLLLLHLWDSGKYEMDNRIILHGTSAPLVPLLKRFQQISCSKAKCSEPEHYDENSPIIISPTECFLRYLTLPEDDDVSVDLRQTAVVVMSHLDRLASPYSPPSHNSKVSGTCQEVLCWGWLAWMGANICNGPHLCEIIGELGVKQICCAERSLLVLTQMGKVYIVHYNSDTQGAQFVDGFSDKEIVKLATHPEGKHFLALSSDADVYSWGNGDGGRLGHGDTTSKEEPTLIHALVGKNICQIACGSTYSGAVTLSGELYMWGRGNYGRLGLGSSEDQNVPTLVAALKGQRVVDVACGSGDAQTLAVTDTGAVYSWGDGDYGKLGRGGCDDGCKTPKIVDRLQNLDIHRVWCGGQFSVALSKSGVVYTWGKGDNYRLGHGTEDHIRFPKQVDVLSGKKIVELAVGPMHCLALCENRDVYCWGRNDQGQLGENVSSCNPQPVLMPHLEGKNVIGVTCGPGQSFMWSSSNQWSISLRIPFVIDICKATFEMLDEFFVQVCEGLYSAISHNVDIEELGLGVGTRLLFSLKQRVIELASNAGVLPTIQMAAQAVLQNGWVILLPTADERARALSSLLPSTVDPSLVTSGRRFMTDLLVSSLMADGGLEIALQAAIKVEVQDLEEMKEKELDKDECSTTTGKSLMTEQALLESESKRTQEATASDDGGSTTIPLLHLVKQLLKNSSVQTLAWLQQLSPENASNSIPQNSWSENTENFEKSASLNLLLRFQRLLIAQLFPKDLEKPLNLTLDYSGAASVLRKYIILLRNHVTDCLAVAISIISNNNRNFALAAEVITKDVSGILLPELVMCLILLHIHVPHVLQEVRIIPVLINLLDYLDQFNRMAPGMEKDDCEDMSWPGMFHYSNSSINILKPNEDLAIIRKADVENHNKDGGLWIVIHGNVYDVQDFRSQAPCGSENLLQLAGRDATQAFESAKHSDQAREMLSSFFVGIYSDPEHDAVNTIDTMSISSPLMDTERSLALFLGLHCNWQACSTPIQPAEEDCAHWLRAEFFRGGLHILQPPNPFDEEKGETRTTGSTTVTPVSGTTPTEPKVPKIEENQKKNFINKYWDNSGSFLIALAESRLTDLYVKTFLSGVDKYCKQHHLIIHMDFPCDHPVEEVGRILMAVLIKHHNLGSTAVTYVEQSGQVEGTNIGPRLPKSIAECVRLVHQTKWSLIKARQDLSGSYKEVCAPVLERCRFLFYELRSATSQEVNALTRLKLLNATPKWRRIIHQLIKDRRISKRVGTKLEDIVNESIQGQGDIVEQTGEKIQLSKEISFIPNSLEKKEDALGHCIINSKSKKCKGLWQRSNSVCQTNLTSKIIEFILQEEPVDIEALRKALYCQVERAEIRKQGCENILNLFKKSYLIPSVKYSLFNGWMGLINANYKIRDPIPQCLENVELIPPFDRALLKLTFSHLIVWTVDELRALVHETETQIRLRSGRGGALPKDSRNKDRHRTAAFLSNARVLIMLLGLLTADHHANEVSLLINSGVLALTQTIIRLVGPDPNGIYNEKNCNMSFAVYEQYVNKMRATSSQLSGPELALMMKVGTRVVRGVDWKWGDQDGPSPGEGRVIGELGEDGWIRVQWDNGSTNSYRMGKEGKYDLKLAEPPRVPDIDENPDAEDDDNLNLVKFDAKNPTALLKSASINLLRCMMICTGIHSDHIQHNSIQLLCSLLRSLLQEGCVQCSDSRVLAQEQHNEWATLGFMRSVAITPSFSRALTSPIWLNLLLKIIDGSYNSKGNNLSKQILALNLLRRILPSWDTPVYSNERTQLLDRIFLLLGSRLVTCSNDPVLQSSEILCRGKSLIRSRVSLTASHTSTIAEECVTLIRKLHALPAWNCAINDYLCSKLTLIPEIILEHPVLLSQQAEHESQETMLQIASVVAALSVIGGVDGRPRLGGHVITDDSSKGTVAKISNTGKLTVQCCDMQMIKKYFLQQLQPITPVEFHIDKMPSDDHMLQVWTALVSLAGIANKTDRINMIRSTTSANSDTNIVNKKLLYSQQQRLGILKACRVLFCHQELLRRILVQPALEECPSPDNLASPSGEEDSTADMCSGSSFNHSLLIQQLLATATQPSSVKPIYNCTELEAAAIAVSQFLASSVNVATGEESDLSPQSDASVRSSSPTTVGSHTNSRNVKSSSRSRSKMTPPPPIPAVQQLMEMGFARKSVELAIKSLSGSLEMAPSPESIVGWLLEHPDQVADLSDSESVFSLNGCSDSESTCNNGEDLDTTVDDGFQDEYFRKRSDFQTNDDYAAYVREHIQPGMIVRCCRTYEDVHEGDVGRVVKLDRDGLHDLNVHVDWQRKGGTYWVRYIHVELIGHSTASAGVVISNGNQIKVGSCVRVKPSVITPKYKWGSVTHKSVGVVTSINPNTLDMTVDFPHQVNWTGVMSEMELVPCTHPSVICDSCQAFPVSGPRYKCRVCDDFDYCETCFNSKRSHKHPFNCIAMPESTPVFAGRPGRFQKKTEIISTATNLLLEWSQCVKNLTVSSRESWAHRLISGSGSYWQSSGTQGKHWIRLEMQPDIVVHRLRMHVKPSDFSYMPSLLVISGGDSLAAMKELKVINVNVNESVVIVLSDVNEYYRFLEIAIKQCHSMGVDCRIHGLTIVGRPQSDDEDLVTSISYLVSDSEEVEEDLVALNKRNRSDAQKEFQSRIYVWGLNDKDQLGGLKGSKIKLPIVSEYLSALKVVQTAGGSKSLFIVTQDGKVYVCGEGTNGRLGLGHSNNIAIPRQVMSLSQFVVKKISVHSGGRHAMALTIDGKVFSWGEGDDGKLGHGNRNTLDRPRLIEALKSKRVRDIACGSSHSAAITSNGELYTWGMGEYGRLGHGDTVTQLRPKLVKALLGQRVIQAACGSRDAQTLCLTDEGLVYSWGDGDFGKLGRGGSEGCNIPHNIERLNGLGVCQIECGAQFSMALTKSGQVWTWGKGDYFRLGHGTDQHVRRPQLVEGLRGKKIIHVAVGALHCLAVTDTGQVHAWGDNDHGQQGNGSIAVNRKPALVHGLEGIKIMRVACGSSHSIAWTLADRLIRHLHEPILFTTAKDPLGAGALGWHEGTLEECPSNQSVPSVASSSKLIRPSLAKIVLALDTNAARQQALQHILHTLQILFARDIVISALMPHTEIVNMPFANKNSNSAIAMTSSSLISPPTEQQPMTPVAEVPSPTADPIATCSNEVVRGGGEAPVSVAEMNALLHLATHSNVMTPDSEEEPLLAMPMSLPSLPSSASLSSKSSKLSSSAASILAVTLTTNDQVTNTEGVDTLPIQELDEFTSRLTVDDARVLVDLLKLAVAGRAGDKSKEAIAIVLTSLAKVNINISEMLMEICVTELEDVAADLDNGHNVPQPIVQESTHPYVDDVSQSGHVKILGAEGFRVEFDRQCSTERRHDPLTLMDGAGRIVSIRSGREWSDWSTELRISGDELRWKFSSDGSVNGWGWRFTVFPIMPATGPKDVLSDRTVLSHPSIDLVTCLLEYRMDYTSDRNIVSRLAAALAACAQLSSLAPAQRMWALQCLRKLIMSSFGCSINVVDLLNNYNTPDHSPDQPASPKLNTVSDTALTSLVKGLPEALLRQYDYEDGLVRGGKHLMHSSFFQVLVALACDLGLDQLPCCSETHKWAWFKRYCIASRVAAALIQHHLFPLEFCTEVRKKILEMVPEDEAVTDEHENNQLFRQEHDEQLLQWLNRRSEDWTLSWGGSGIIYGWGHNHRGQLGGVEGAKVKLPTPCEALSSLRPVQLIGGEQTLFAVTADGRVYATGYGAGGRLGIGGIDSVSTPTLLESIQHVFIKQVAVNSGGKHCLALSAEGEVYSWGEGDDGKLGHSNKSSCDRPRLIETLRGKEVVSIACGGGHSACITVDGNLYTWGKGRYGRLGHGDSDDQTKAKLVDALVGYHVTDVACGSGDAQTLCITDDDCVWSWGDGDYGKLGRGGSDGCKVPMKIDSLAGLGVIKVECGSQFSVALTRSGGVYTWGKGDYHRLGHGTDDHVRRPRKVTSLQGKKVICIATGSLHCVACTDAGEVYTWGDNDEGQLGDGTTNAIQRPRLLTALQGKKINHVACGSAHTLAWSTNKAVSATKLPSVIPMEYDHLRDVPMNVLRNRLVLLHYFSDLFCPSIAMFNLNPNELADVCGAPSALITGIDKLRGVLVSTAKESAFRKVIQATMVRDRQHGPVIELNRIQVKRSRSKGGFAGPDGLKSVFGQIVSKLSLLTQESLFLPHRIWKVKFIGESVDDCGGGYSESITEMCDELQNGSLPLLIVTPNGRDEAGTNRDCFLLNPMAKNAIHLNMFKLLGILMGIAIRTGSPLSLNLAEPVWKHLAGMPISPSDLTEVDRDYVPGLMCIRDMEGDEKAFQTMDMPFSTPSSSGHEVQLSSKFKRITVENRLEYVRLALNYRLHEFDEQVAAVREGMAQVIPVPLLSLFTGFELETMVCGSPDIPLNLLKSVATYKGVDASSPLVQWFWDVMEEFTNNERSLFLRFVWGRTRLPRTIADFRGRDFVLQVLDKYNPADHFLPESYTCFFLLKMPRYSRKEVLREKLKYAIHFCKSIDTDDYARVALTGTAIDDESNSQSDSNDVESMDSDEPVNVDCVSVCSG</sequence>
<evidence type="ECO:0000256" key="19">
    <source>
        <dbReference type="SAM" id="MobiDB-lite"/>
    </source>
</evidence>
<dbReference type="SUPFAM" id="SSF49785">
    <property type="entry name" value="Galactose-binding domain-like"/>
    <property type="match status" value="1"/>
</dbReference>
<feature type="domain" description="MIB/HERC2" evidence="25">
    <location>
        <begin position="1862"/>
        <end position="1935"/>
    </location>
</feature>
<dbReference type="SMART" id="SM01337">
    <property type="entry name" value="APC10"/>
    <property type="match status" value="1"/>
</dbReference>
<dbReference type="Pfam" id="PF00632">
    <property type="entry name" value="HECT"/>
    <property type="match status" value="1"/>
</dbReference>
<evidence type="ECO:0000256" key="10">
    <source>
        <dbReference type="ARBA" id="ARBA00022771"/>
    </source>
</evidence>
<feature type="domain" description="Cytochrome b5 heme-binding" evidence="23">
    <location>
        <begin position="1201"/>
        <end position="1277"/>
    </location>
</feature>
<evidence type="ECO:0000256" key="13">
    <source>
        <dbReference type="ARBA" id="ARBA00023212"/>
    </source>
</evidence>
<feature type="region of interest" description="Disordered" evidence="19">
    <location>
        <begin position="3461"/>
        <end position="3480"/>
    </location>
</feature>
<dbReference type="CDD" id="cd08664">
    <property type="entry name" value="APC10-HERC2"/>
    <property type="match status" value="1"/>
</dbReference>
<dbReference type="InterPro" id="IPR004939">
    <property type="entry name" value="APC_su10/DOC_dom"/>
</dbReference>
<feature type="repeat" description="RCC1" evidence="18">
    <location>
        <begin position="692"/>
        <end position="743"/>
    </location>
</feature>
<dbReference type="SMART" id="SM00706">
    <property type="entry name" value="TECPR"/>
    <property type="match status" value="7"/>
</dbReference>
<dbReference type="CDD" id="cd14402">
    <property type="entry name" value="UBA_HERC2"/>
    <property type="match status" value="1"/>
</dbReference>
<dbReference type="Pfam" id="PF00173">
    <property type="entry name" value="Cyt-b5"/>
    <property type="match status" value="1"/>
</dbReference>
<evidence type="ECO:0000256" key="12">
    <source>
        <dbReference type="ARBA" id="ARBA00022833"/>
    </source>
</evidence>
<dbReference type="InterPro" id="IPR010606">
    <property type="entry name" value="Mib_Herc2"/>
</dbReference>
<evidence type="ECO:0000256" key="7">
    <source>
        <dbReference type="ARBA" id="ARBA00022679"/>
    </source>
</evidence>
<evidence type="ECO:0000256" key="4">
    <source>
        <dbReference type="ARBA" id="ARBA00012485"/>
    </source>
</evidence>
<keyword evidence="10 17" id="KW-0863">Zinc-finger</keyword>
<dbReference type="Gene3D" id="2.30.30.40">
    <property type="entry name" value="SH3 Domains"/>
    <property type="match status" value="1"/>
</dbReference>
<dbReference type="Gene3D" id="3.30.60.90">
    <property type="match status" value="1"/>
</dbReference>
<dbReference type="SUPFAM" id="SSF56204">
    <property type="entry name" value="Hect, E3 ligase catalytic domain"/>
    <property type="match status" value="1"/>
</dbReference>
<dbReference type="FunFam" id="2.30.30.30:FF:000015">
    <property type="entry name" value="E3 ubiquitin-protein ligase HERC2"/>
    <property type="match status" value="1"/>
</dbReference>
<dbReference type="UniPathway" id="UPA00143"/>
<dbReference type="InterPro" id="IPR021097">
    <property type="entry name" value="CPH_domain"/>
</dbReference>
<dbReference type="Pfam" id="PF03256">
    <property type="entry name" value="ANAPC10"/>
    <property type="match status" value="1"/>
</dbReference>
<evidence type="ECO:0000259" key="21">
    <source>
        <dbReference type="PROSITE" id="PS50135"/>
    </source>
</evidence>
<dbReference type="InterPro" id="IPR006624">
    <property type="entry name" value="Beta-propeller_rpt_TECPR"/>
</dbReference>
<dbReference type="FunFam" id="2.130.10.30:FF:000004">
    <property type="entry name" value="E3 ubiquitin-protein ligase HERC2 isoform X2"/>
    <property type="match status" value="1"/>
</dbReference>
<evidence type="ECO:0000256" key="8">
    <source>
        <dbReference type="ARBA" id="ARBA00022723"/>
    </source>
</evidence>
<dbReference type="eggNOG" id="KOG1426">
    <property type="taxonomic scope" value="Eukaryota"/>
</dbReference>
<feature type="domain" description="UBA" evidence="20">
    <location>
        <begin position="2470"/>
        <end position="2520"/>
    </location>
</feature>
<dbReference type="InterPro" id="IPR014722">
    <property type="entry name" value="Rib_uL2_dom2"/>
</dbReference>
<dbReference type="InterPro" id="IPR008979">
    <property type="entry name" value="Galactose-bd-like_sf"/>
</dbReference>
<dbReference type="InterPro" id="IPR000408">
    <property type="entry name" value="Reg_chr_condens"/>
</dbReference>
<dbReference type="PhylomeDB" id="T1IYS2"/>
<feature type="compositionally biased region" description="Low complexity" evidence="19">
    <location>
        <begin position="1358"/>
        <end position="1373"/>
    </location>
</feature>
<dbReference type="InterPro" id="IPR001199">
    <property type="entry name" value="Cyt_B5-like_heme/steroid-bd"/>
</dbReference>
<dbReference type="PANTHER" id="PTHR22872">
    <property type="entry name" value="BTK-BINDING PROTEIN-RELATED"/>
    <property type="match status" value="1"/>
</dbReference>
<dbReference type="SMART" id="SM00119">
    <property type="entry name" value="HECTc"/>
    <property type="match status" value="1"/>
</dbReference>
<feature type="repeat" description="RCC1" evidence="18">
    <location>
        <begin position="3291"/>
        <end position="3342"/>
    </location>
</feature>
<evidence type="ECO:0000256" key="17">
    <source>
        <dbReference type="PROSITE-ProRule" id="PRU00228"/>
    </source>
</evidence>